<keyword evidence="1" id="KW-0805">Transcription regulation</keyword>
<dbReference type="GO" id="GO:0043200">
    <property type="term" value="P:response to amino acid"/>
    <property type="evidence" value="ECO:0007669"/>
    <property type="project" value="TreeGrafter"/>
</dbReference>
<gene>
    <name evidence="5" type="ORF">DFO65_10330</name>
</gene>
<dbReference type="Pfam" id="PF01037">
    <property type="entry name" value="AsnC_trans_reg"/>
    <property type="match status" value="1"/>
</dbReference>
<dbReference type="SUPFAM" id="SSF54909">
    <property type="entry name" value="Dimeric alpha+beta barrel"/>
    <property type="match status" value="2"/>
</dbReference>
<comment type="caution">
    <text evidence="5">The sequence shown here is derived from an EMBL/GenBank/DDBJ whole genome shotgun (WGS) entry which is preliminary data.</text>
</comment>
<dbReference type="Gene3D" id="3.30.70.920">
    <property type="match status" value="2"/>
</dbReference>
<dbReference type="Gene3D" id="1.10.10.10">
    <property type="entry name" value="Winged helix-like DNA-binding domain superfamily/Winged helix DNA-binding domain"/>
    <property type="match status" value="1"/>
</dbReference>
<dbReference type="InterPro" id="IPR036388">
    <property type="entry name" value="WH-like_DNA-bd_sf"/>
</dbReference>
<dbReference type="InterPro" id="IPR019887">
    <property type="entry name" value="Tscrpt_reg_AsnC/Lrp_C"/>
</dbReference>
<accession>A0A366IN14</accession>
<name>A0A366IN14_9MICO</name>
<dbReference type="Proteomes" id="UP000253509">
    <property type="component" value="Unassembled WGS sequence"/>
</dbReference>
<evidence type="ECO:0000256" key="3">
    <source>
        <dbReference type="ARBA" id="ARBA00023163"/>
    </source>
</evidence>
<feature type="domain" description="HTH asnC-type" evidence="4">
    <location>
        <begin position="143"/>
        <end position="203"/>
    </location>
</feature>
<dbReference type="EMBL" id="QNSB01000003">
    <property type="protein sequence ID" value="RBP72739.1"/>
    <property type="molecule type" value="Genomic_DNA"/>
</dbReference>
<dbReference type="Pfam" id="PF13404">
    <property type="entry name" value="HTH_AsnC-type"/>
    <property type="match status" value="1"/>
</dbReference>
<organism evidence="5 6">
    <name type="scientific">Brevibacterium celere</name>
    <dbReference type="NCBI Taxonomy" id="225845"/>
    <lineage>
        <taxon>Bacteria</taxon>
        <taxon>Bacillati</taxon>
        <taxon>Actinomycetota</taxon>
        <taxon>Actinomycetes</taxon>
        <taxon>Micrococcales</taxon>
        <taxon>Brevibacteriaceae</taxon>
        <taxon>Brevibacterium</taxon>
    </lineage>
</organism>
<keyword evidence="2 5" id="KW-0238">DNA-binding</keyword>
<dbReference type="InterPro" id="IPR019888">
    <property type="entry name" value="Tscrpt_reg_AsnC-like"/>
</dbReference>
<dbReference type="InterPro" id="IPR036390">
    <property type="entry name" value="WH_DNA-bd_sf"/>
</dbReference>
<evidence type="ECO:0000259" key="4">
    <source>
        <dbReference type="PROSITE" id="PS50956"/>
    </source>
</evidence>
<dbReference type="SMART" id="SM00344">
    <property type="entry name" value="HTH_ASNC"/>
    <property type="match status" value="1"/>
</dbReference>
<dbReference type="SUPFAM" id="SSF46785">
    <property type="entry name" value="Winged helix' DNA-binding domain"/>
    <property type="match status" value="1"/>
</dbReference>
<evidence type="ECO:0000256" key="2">
    <source>
        <dbReference type="ARBA" id="ARBA00023125"/>
    </source>
</evidence>
<evidence type="ECO:0000313" key="5">
    <source>
        <dbReference type="EMBL" id="RBP72739.1"/>
    </source>
</evidence>
<evidence type="ECO:0000256" key="1">
    <source>
        <dbReference type="ARBA" id="ARBA00023015"/>
    </source>
</evidence>
<dbReference type="GO" id="GO:0005829">
    <property type="term" value="C:cytosol"/>
    <property type="evidence" value="ECO:0007669"/>
    <property type="project" value="TreeGrafter"/>
</dbReference>
<dbReference type="GO" id="GO:0043565">
    <property type="term" value="F:sequence-specific DNA binding"/>
    <property type="evidence" value="ECO:0007669"/>
    <property type="project" value="InterPro"/>
</dbReference>
<protein>
    <submittedName>
        <fullName evidence="5">DNA-binding Lrp family transcriptional regulator</fullName>
    </submittedName>
</protein>
<dbReference type="PANTHER" id="PTHR30154">
    <property type="entry name" value="LEUCINE-RESPONSIVE REGULATORY PROTEIN"/>
    <property type="match status" value="1"/>
</dbReference>
<evidence type="ECO:0000313" key="6">
    <source>
        <dbReference type="Proteomes" id="UP000253509"/>
    </source>
</evidence>
<dbReference type="PRINTS" id="PR00033">
    <property type="entry name" value="HTHASNC"/>
</dbReference>
<dbReference type="PANTHER" id="PTHR30154:SF34">
    <property type="entry name" value="TRANSCRIPTIONAL REGULATOR AZLB"/>
    <property type="match status" value="1"/>
</dbReference>
<dbReference type="AlphaFoldDB" id="A0A366IN14"/>
<keyword evidence="3" id="KW-0804">Transcription</keyword>
<sequence length="288" mass="31490">MNERTVARKGQDLLSRGVVRVSVVSVGARGSLVEVVAERGAMRMAAKYLAARQEVLWLHMTTGPQDLLGEVNVPDWELADVVIDELQAVPGTQAVRTYPILDYLRLAKDWDPGLLSAEERTALDEQNEFRTPFYEMGFDAPALDPMDRRIGEELARNGRATFVDLGRAAGVSESTVRRRVARLVSTGRIAFRAVFDPKHLGLPLTAVLKLSVAPVHLTSVCAAVAGDSRIRNALVLTGSAAVLVQVDVTTRRDLLDLLATHPMMEHVGSVETSVVLQSAKRSRTQFDV</sequence>
<reference evidence="5 6" key="1">
    <citation type="submission" date="2018-06" db="EMBL/GenBank/DDBJ databases">
        <title>Freshwater and sediment microbial communities from various areas in North America, analyzing microbe dynamics in response to fracking.</title>
        <authorList>
            <person name="Lamendella R."/>
        </authorList>
    </citation>
    <scope>NUCLEOTIDE SEQUENCE [LARGE SCALE GENOMIC DNA]</scope>
    <source>
        <strain evidence="5 6">3b_TX</strain>
    </source>
</reference>
<dbReference type="InterPro" id="IPR000485">
    <property type="entry name" value="AsnC-type_HTH_dom"/>
</dbReference>
<keyword evidence="6" id="KW-1185">Reference proteome</keyword>
<dbReference type="PROSITE" id="PS50956">
    <property type="entry name" value="HTH_ASNC_2"/>
    <property type="match status" value="1"/>
</dbReference>
<dbReference type="InterPro" id="IPR011008">
    <property type="entry name" value="Dimeric_a/b-barrel"/>
</dbReference>
<proteinExistence type="predicted"/>